<evidence type="ECO:0000313" key="2">
    <source>
        <dbReference type="Proteomes" id="UP000198925"/>
    </source>
</evidence>
<keyword evidence="2" id="KW-1185">Reference proteome</keyword>
<dbReference type="AlphaFoldDB" id="A0A1G7BNG8"/>
<accession>A0A1G7BNG8</accession>
<name>A0A1G7BNG8_9PROT</name>
<gene>
    <name evidence="1" type="ORF">SAMN04487779_102630</name>
</gene>
<organism evidence="1 2">
    <name type="scientific">Belnapia rosea</name>
    <dbReference type="NCBI Taxonomy" id="938405"/>
    <lineage>
        <taxon>Bacteria</taxon>
        <taxon>Pseudomonadati</taxon>
        <taxon>Pseudomonadota</taxon>
        <taxon>Alphaproteobacteria</taxon>
        <taxon>Acetobacterales</taxon>
        <taxon>Roseomonadaceae</taxon>
        <taxon>Belnapia</taxon>
    </lineage>
</organism>
<evidence type="ECO:0000313" key="1">
    <source>
        <dbReference type="EMBL" id="SDE28507.1"/>
    </source>
</evidence>
<dbReference type="Proteomes" id="UP000198925">
    <property type="component" value="Unassembled WGS sequence"/>
</dbReference>
<dbReference type="RefSeq" id="WP_090664949.1">
    <property type="nucleotide sequence ID" value="NZ_FMZX01000026.1"/>
</dbReference>
<sequence length="60" mass="6320">MTDAPQLEEQVLAALERALAEGHLKAAEHLLHALEALCGDALPGSVLADTYLSVTRDLAP</sequence>
<reference evidence="1 2" key="1">
    <citation type="submission" date="2016-10" db="EMBL/GenBank/DDBJ databases">
        <authorList>
            <person name="de Groot N.N."/>
        </authorList>
    </citation>
    <scope>NUCLEOTIDE SEQUENCE [LARGE SCALE GENOMIC DNA]</scope>
    <source>
        <strain evidence="1 2">CPCC 100156</strain>
    </source>
</reference>
<proteinExistence type="predicted"/>
<protein>
    <submittedName>
        <fullName evidence="1">Uncharacterized protein</fullName>
    </submittedName>
</protein>
<dbReference type="EMBL" id="FMZX01000026">
    <property type="protein sequence ID" value="SDE28507.1"/>
    <property type="molecule type" value="Genomic_DNA"/>
</dbReference>